<feature type="region of interest" description="Disordered" evidence="1">
    <location>
        <begin position="39"/>
        <end position="64"/>
    </location>
</feature>
<dbReference type="eggNOG" id="COG3391">
    <property type="taxonomic scope" value="Bacteria"/>
</dbReference>
<reference evidence="2 3" key="1">
    <citation type="journal article" date="2011" name="J. Bacteriol.">
        <title>Complete genome sequence of seawater bacterium Glaciecola nitratireducens FR1064T.</title>
        <authorList>
            <person name="Bian F."/>
            <person name="Qin Q.L."/>
            <person name="Xie B.B."/>
            <person name="Shu Y.L."/>
            <person name="Zhang X.Y."/>
            <person name="Yu Y."/>
            <person name="Chen B."/>
            <person name="Chen X.L."/>
            <person name="Zhou B.C."/>
            <person name="Zhang Y.Z."/>
        </authorList>
    </citation>
    <scope>NUCLEOTIDE SEQUENCE [LARGE SCALE GENOMIC DNA]</scope>
    <source>
        <strain evidence="3">JCM 12485 / KCTC 12276 / FR1064</strain>
    </source>
</reference>
<dbReference type="PROSITE" id="PS51257">
    <property type="entry name" value="PROKAR_LIPOPROTEIN"/>
    <property type="match status" value="1"/>
</dbReference>
<feature type="compositionally biased region" description="Low complexity" evidence="1">
    <location>
        <begin position="49"/>
        <end position="62"/>
    </location>
</feature>
<protein>
    <submittedName>
        <fullName evidence="2">Putative serine rich repeat containing protein</fullName>
    </submittedName>
</protein>
<dbReference type="RefSeq" id="WP_014109930.1">
    <property type="nucleotide sequence ID" value="NC_016041.1"/>
</dbReference>
<organism evidence="2 3">
    <name type="scientific">Glaciecola nitratireducens (strain JCM 12485 / KCTC 12276 / FR1064)</name>
    <dbReference type="NCBI Taxonomy" id="1085623"/>
    <lineage>
        <taxon>Bacteria</taxon>
        <taxon>Pseudomonadati</taxon>
        <taxon>Pseudomonadota</taxon>
        <taxon>Gammaproteobacteria</taxon>
        <taxon>Alteromonadales</taxon>
        <taxon>Alteromonadaceae</taxon>
        <taxon>Brumicola</taxon>
    </lineage>
</organism>
<dbReference type="STRING" id="1085623.GNIT_2960"/>
<dbReference type="AlphaFoldDB" id="G4QMX4"/>
<accession>G4QMX4</accession>
<evidence type="ECO:0000313" key="3">
    <source>
        <dbReference type="Proteomes" id="UP000009282"/>
    </source>
</evidence>
<name>G4QMX4_GLANF</name>
<dbReference type="KEGG" id="gni:GNIT_2960"/>
<keyword evidence="3" id="KW-1185">Reference proteome</keyword>
<gene>
    <name evidence="2" type="ordered locus">GNIT_2960</name>
</gene>
<dbReference type="Proteomes" id="UP000009282">
    <property type="component" value="Chromosome"/>
</dbReference>
<dbReference type="SUPFAM" id="SSF63825">
    <property type="entry name" value="YWTD domain"/>
    <property type="match status" value="2"/>
</dbReference>
<evidence type="ECO:0000313" key="2">
    <source>
        <dbReference type="EMBL" id="AEP31057.1"/>
    </source>
</evidence>
<proteinExistence type="predicted"/>
<sequence length="707" mass="72944">MKNIGSDMKNAKASSLKFGRALLALSVIMALTACNGDDGDTGPVGPAGMDGQDGMNGQDGSDGANGSPGFSAGLFLLSNNGPTNAGTVDLIDQNAASLKSFTSGNNEGVAIDTLGNLVHAGDSVNGSLRSVCQVVNRSSDDSYNMNIDREITGPNTGLINPKGIHLAQQRGLVLVADFNGMRVSVFGSAAAGDVAPISETVLSAAPWDLAYDDVNDRLFVALTNGTIEVYDNYVDSNFMSNTPRIIIPSDENQTQISVNLHGIAYDHLSDKLVVSDVGLASSPDDGALFVIENAAMASGNTAVSRSIAGPLSMLGNPVDIILTDTTLRVAEKSNDAVLIYSNIFAGESGDIAPNLMSSTSKPESLVEIMPSTTQSDVSDIDQGNVSFRGIAASSNVASGPTYGSVSTFSPALNTTLSTFSYNIDIESMTFDLLGDQYTTFDNSATLMGGIAIASRVATDRDNGMYNTSRDRVIMGANTGLISPKGIDVSSANGLVFVAENNETSPGIKIFSSCASGDAKPLATLVPANGARPWDVDYDAQTDRAYLALTNGTIAVFDQVAAKLMSGMTTITGEDRNIIPAISGVGVAAPTNLHGIDFDPASGSIIVSDVGSAASPTDGKIYVIPNAERVSGLTDIAVNIAGPNSLLGNPVDIMYDGNNLFVAEKSNGIIMRFDNVLSSAGGDVAANSSVPLSGAESVAVLPSYINRL</sequence>
<evidence type="ECO:0000256" key="1">
    <source>
        <dbReference type="SAM" id="MobiDB-lite"/>
    </source>
</evidence>
<dbReference type="HOGENOM" id="CLU_390167_0_0_6"/>
<dbReference type="EMBL" id="CP003060">
    <property type="protein sequence ID" value="AEP31057.1"/>
    <property type="molecule type" value="Genomic_DNA"/>
</dbReference>